<dbReference type="GO" id="GO:0003677">
    <property type="term" value="F:DNA binding"/>
    <property type="evidence" value="ECO:0007669"/>
    <property type="project" value="UniProtKB-UniRule"/>
</dbReference>
<dbReference type="SUPFAM" id="SSF46689">
    <property type="entry name" value="Homeodomain-like"/>
    <property type="match status" value="1"/>
</dbReference>
<organism evidence="4 5">
    <name type="scientific">Streptomyces aurantiogriseus</name>
    <dbReference type="NCBI Taxonomy" id="66870"/>
    <lineage>
        <taxon>Bacteria</taxon>
        <taxon>Bacillati</taxon>
        <taxon>Actinomycetota</taxon>
        <taxon>Actinomycetes</taxon>
        <taxon>Kitasatosporales</taxon>
        <taxon>Streptomycetaceae</taxon>
        <taxon>Streptomyces</taxon>
    </lineage>
</organism>
<dbReference type="InterPro" id="IPR001647">
    <property type="entry name" value="HTH_TetR"/>
</dbReference>
<reference evidence="4" key="2">
    <citation type="submission" date="2020-09" db="EMBL/GenBank/DDBJ databases">
        <authorList>
            <person name="Sun Q."/>
            <person name="Ohkuma M."/>
        </authorList>
    </citation>
    <scope>NUCLEOTIDE SEQUENCE</scope>
    <source>
        <strain evidence="4">JCM 4346</strain>
    </source>
</reference>
<protein>
    <recommendedName>
        <fullName evidence="3">HTH tetR-type domain-containing protein</fullName>
    </recommendedName>
</protein>
<feature type="domain" description="HTH tetR-type" evidence="3">
    <location>
        <begin position="1"/>
        <end position="39"/>
    </location>
</feature>
<dbReference type="PROSITE" id="PS50977">
    <property type="entry name" value="HTH_TETR_2"/>
    <property type="match status" value="1"/>
</dbReference>
<feature type="DNA-binding region" description="H-T-H motif" evidence="2">
    <location>
        <begin position="2"/>
        <end position="21"/>
    </location>
</feature>
<keyword evidence="5" id="KW-1185">Reference proteome</keyword>
<evidence type="ECO:0000259" key="3">
    <source>
        <dbReference type="PROSITE" id="PS50977"/>
    </source>
</evidence>
<accession>A0A918L067</accession>
<gene>
    <name evidence="4" type="ORF">GCM10010251_95630</name>
</gene>
<dbReference type="Gene3D" id="1.10.357.10">
    <property type="entry name" value="Tetracycline Repressor, domain 2"/>
    <property type="match status" value="1"/>
</dbReference>
<dbReference type="Pfam" id="PF00440">
    <property type="entry name" value="TetR_N"/>
    <property type="match status" value="1"/>
</dbReference>
<evidence type="ECO:0000313" key="5">
    <source>
        <dbReference type="Proteomes" id="UP000658320"/>
    </source>
</evidence>
<dbReference type="AlphaFoldDB" id="A0A918L067"/>
<keyword evidence="1 2" id="KW-0238">DNA-binding</keyword>
<evidence type="ECO:0000256" key="1">
    <source>
        <dbReference type="ARBA" id="ARBA00023125"/>
    </source>
</evidence>
<dbReference type="InterPro" id="IPR009057">
    <property type="entry name" value="Homeodomain-like_sf"/>
</dbReference>
<sequence length="110" mass="11284">MTLEAVAQAAGVSKGMLFRRFGDREGLLRALLSDAEADFQGACSGGPPPLGPRAPAVDRLTPLSLAPCRMAPPTAATWAPRRCAMCSASAAMPPLSAAPSSFVLCRSAGR</sequence>
<dbReference type="RefSeq" id="WP_373312306.1">
    <property type="nucleotide sequence ID" value="NZ_BMSX01000047.1"/>
</dbReference>
<name>A0A918L067_9ACTN</name>
<reference evidence="4" key="1">
    <citation type="journal article" date="2014" name="Int. J. Syst. Evol. Microbiol.">
        <title>Complete genome sequence of Corynebacterium casei LMG S-19264T (=DSM 44701T), isolated from a smear-ripened cheese.</title>
        <authorList>
            <consortium name="US DOE Joint Genome Institute (JGI-PGF)"/>
            <person name="Walter F."/>
            <person name="Albersmeier A."/>
            <person name="Kalinowski J."/>
            <person name="Ruckert C."/>
        </authorList>
    </citation>
    <scope>NUCLEOTIDE SEQUENCE</scope>
    <source>
        <strain evidence="4">JCM 4346</strain>
    </source>
</reference>
<dbReference type="EMBL" id="BMSX01000047">
    <property type="protein sequence ID" value="GGR63837.1"/>
    <property type="molecule type" value="Genomic_DNA"/>
</dbReference>
<evidence type="ECO:0000313" key="4">
    <source>
        <dbReference type="EMBL" id="GGR63837.1"/>
    </source>
</evidence>
<dbReference type="Proteomes" id="UP000658320">
    <property type="component" value="Unassembled WGS sequence"/>
</dbReference>
<proteinExistence type="predicted"/>
<evidence type="ECO:0000256" key="2">
    <source>
        <dbReference type="PROSITE-ProRule" id="PRU00335"/>
    </source>
</evidence>
<comment type="caution">
    <text evidence="4">The sequence shown here is derived from an EMBL/GenBank/DDBJ whole genome shotgun (WGS) entry which is preliminary data.</text>
</comment>